<evidence type="ECO:0000313" key="2">
    <source>
        <dbReference type="EMBL" id="AYV82627.1"/>
    </source>
</evidence>
<dbReference type="EMBL" id="MK072383">
    <property type="protein sequence ID" value="AYV82627.1"/>
    <property type="molecule type" value="Genomic_DNA"/>
</dbReference>
<keyword evidence="1" id="KW-0812">Transmembrane</keyword>
<reference evidence="2" key="1">
    <citation type="submission" date="2018-10" db="EMBL/GenBank/DDBJ databases">
        <title>Hidden diversity of soil giant viruses.</title>
        <authorList>
            <person name="Schulz F."/>
            <person name="Alteio L."/>
            <person name="Goudeau D."/>
            <person name="Ryan E.M."/>
            <person name="Malmstrom R.R."/>
            <person name="Blanchard J."/>
            <person name="Woyke T."/>
        </authorList>
    </citation>
    <scope>NUCLEOTIDE SEQUENCE</scope>
    <source>
        <strain evidence="2">HYV1</strain>
    </source>
</reference>
<name>A0A3G5A5W9_9VIRU</name>
<accession>A0A3G5A5W9</accession>
<keyword evidence="1" id="KW-1133">Transmembrane helix</keyword>
<feature type="transmembrane region" description="Helical" evidence="1">
    <location>
        <begin position="17"/>
        <end position="34"/>
    </location>
</feature>
<protein>
    <submittedName>
        <fullName evidence="2">Uncharacterized protein</fullName>
    </submittedName>
</protein>
<keyword evidence="1" id="KW-0472">Membrane</keyword>
<proteinExistence type="predicted"/>
<sequence length="251" mass="29616">MNIQFLHKVKIEFISRLLYSYVILFLYYMMGYSIKDAILAGSKVEPLRALRSFTETDLSLSFHQIPKYFGYIAESLKWQATNIISEDFLSNQLCCFAEDGWRSHFCVDSNYSEKFKGTFSYNLISYYKHRPDFPDNRVVALLGPWVIEESDMRNQLETHGFILWPADNYEHSFIQEDLKYGTFRKLYPNYTVDALEDDAPLRCEYNTSKGIKYLKLLHNSYVERLEKTFDELPTVLLDMIASYVLGEFKIF</sequence>
<gene>
    <name evidence="2" type="ORF">Hyperionvirus1_206</name>
</gene>
<evidence type="ECO:0000256" key="1">
    <source>
        <dbReference type="SAM" id="Phobius"/>
    </source>
</evidence>
<organism evidence="2">
    <name type="scientific">Hyperionvirus sp</name>
    <dbReference type="NCBI Taxonomy" id="2487770"/>
    <lineage>
        <taxon>Viruses</taxon>
        <taxon>Varidnaviria</taxon>
        <taxon>Bamfordvirae</taxon>
        <taxon>Nucleocytoviricota</taxon>
        <taxon>Megaviricetes</taxon>
        <taxon>Imitervirales</taxon>
        <taxon>Mimiviridae</taxon>
        <taxon>Klosneuvirinae</taxon>
    </lineage>
</organism>